<evidence type="ECO:0000256" key="6">
    <source>
        <dbReference type="ARBA" id="ARBA00022989"/>
    </source>
</evidence>
<comment type="subcellular location">
    <subcellularLocation>
        <location evidence="1">Membrane</location>
        <topology evidence="1">Single-pass type I membrane protein</topology>
    </subcellularLocation>
</comment>
<evidence type="ECO:0000256" key="3">
    <source>
        <dbReference type="ARBA" id="ARBA00022692"/>
    </source>
</evidence>
<keyword evidence="2" id="KW-0433">Leucine-rich repeat</keyword>
<keyword evidence="3" id="KW-0812">Transmembrane</keyword>
<organism evidence="10 11">
    <name type="scientific">Dorcoceras hygrometricum</name>
    <dbReference type="NCBI Taxonomy" id="472368"/>
    <lineage>
        <taxon>Eukaryota</taxon>
        <taxon>Viridiplantae</taxon>
        <taxon>Streptophyta</taxon>
        <taxon>Embryophyta</taxon>
        <taxon>Tracheophyta</taxon>
        <taxon>Spermatophyta</taxon>
        <taxon>Magnoliopsida</taxon>
        <taxon>eudicotyledons</taxon>
        <taxon>Gunneridae</taxon>
        <taxon>Pentapetalae</taxon>
        <taxon>asterids</taxon>
        <taxon>lamiids</taxon>
        <taxon>Lamiales</taxon>
        <taxon>Gesneriaceae</taxon>
        <taxon>Didymocarpoideae</taxon>
        <taxon>Trichosporeae</taxon>
        <taxon>Loxocarpinae</taxon>
        <taxon>Dorcoceras</taxon>
    </lineage>
</organism>
<dbReference type="OrthoDB" id="1939111at2759"/>
<evidence type="ECO:0000256" key="7">
    <source>
        <dbReference type="ARBA" id="ARBA00023136"/>
    </source>
</evidence>
<protein>
    <submittedName>
        <fullName evidence="10">Uncharacterized protein</fullName>
    </submittedName>
</protein>
<keyword evidence="11" id="KW-1185">Reference proteome</keyword>
<keyword evidence="9" id="KW-0325">Glycoprotein</keyword>
<evidence type="ECO:0000256" key="1">
    <source>
        <dbReference type="ARBA" id="ARBA00004479"/>
    </source>
</evidence>
<keyword evidence="5" id="KW-0677">Repeat</keyword>
<dbReference type="GO" id="GO:0016020">
    <property type="term" value="C:membrane"/>
    <property type="evidence" value="ECO:0007669"/>
    <property type="project" value="UniProtKB-SubCell"/>
</dbReference>
<evidence type="ECO:0000256" key="5">
    <source>
        <dbReference type="ARBA" id="ARBA00022737"/>
    </source>
</evidence>
<sequence>MLEKLQVLGVGDNFFVGSIPSSIFNISSLQYINISQCNLTGPFPSGMCSPLSQLERVYFHKNEIVGQLPESIGYCSKLQILSSYDNNITGSIPKGIGNLTML</sequence>
<dbReference type="Gene3D" id="3.80.10.10">
    <property type="entry name" value="Ribonuclease Inhibitor"/>
    <property type="match status" value="1"/>
</dbReference>
<dbReference type="InterPro" id="IPR001611">
    <property type="entry name" value="Leu-rich_rpt"/>
</dbReference>
<keyword evidence="7" id="KW-0472">Membrane</keyword>
<reference evidence="10 11" key="1">
    <citation type="journal article" date="2015" name="Proc. Natl. Acad. Sci. U.S.A.">
        <title>The resurrection genome of Boea hygrometrica: A blueprint for survival of dehydration.</title>
        <authorList>
            <person name="Xiao L."/>
            <person name="Yang G."/>
            <person name="Zhang L."/>
            <person name="Yang X."/>
            <person name="Zhao S."/>
            <person name="Ji Z."/>
            <person name="Zhou Q."/>
            <person name="Hu M."/>
            <person name="Wang Y."/>
            <person name="Chen M."/>
            <person name="Xu Y."/>
            <person name="Jin H."/>
            <person name="Xiao X."/>
            <person name="Hu G."/>
            <person name="Bao F."/>
            <person name="Hu Y."/>
            <person name="Wan P."/>
            <person name="Li L."/>
            <person name="Deng X."/>
            <person name="Kuang T."/>
            <person name="Xiang C."/>
            <person name="Zhu J.K."/>
            <person name="Oliver M.J."/>
            <person name="He Y."/>
        </authorList>
    </citation>
    <scope>NUCLEOTIDE SEQUENCE [LARGE SCALE GENOMIC DNA]</scope>
    <source>
        <strain evidence="11">cv. XS01</strain>
    </source>
</reference>
<dbReference type="AlphaFoldDB" id="A0A2Z6ZYH2"/>
<evidence type="ECO:0000256" key="9">
    <source>
        <dbReference type="ARBA" id="ARBA00023180"/>
    </source>
</evidence>
<dbReference type="PANTHER" id="PTHR27000:SF771">
    <property type="entry name" value="LRR RECEPTOR-LIKE SERINE_THREONINE-PROTEIN KINASE FLS2"/>
    <property type="match status" value="1"/>
</dbReference>
<name>A0A2Z6ZYH2_9LAMI</name>
<keyword evidence="8" id="KW-0675">Receptor</keyword>
<evidence type="ECO:0000256" key="8">
    <source>
        <dbReference type="ARBA" id="ARBA00023170"/>
    </source>
</evidence>
<keyword evidence="6" id="KW-1133">Transmembrane helix</keyword>
<evidence type="ECO:0000313" key="11">
    <source>
        <dbReference type="Proteomes" id="UP000250235"/>
    </source>
</evidence>
<keyword evidence="4" id="KW-0732">Signal</keyword>
<accession>A0A2Z6ZYH2</accession>
<evidence type="ECO:0000256" key="2">
    <source>
        <dbReference type="ARBA" id="ARBA00022614"/>
    </source>
</evidence>
<evidence type="ECO:0000313" key="10">
    <source>
        <dbReference type="EMBL" id="KZV14358.1"/>
    </source>
</evidence>
<dbReference type="SUPFAM" id="SSF52058">
    <property type="entry name" value="L domain-like"/>
    <property type="match status" value="1"/>
</dbReference>
<dbReference type="Proteomes" id="UP000250235">
    <property type="component" value="Unassembled WGS sequence"/>
</dbReference>
<dbReference type="EMBL" id="KV020789">
    <property type="protein sequence ID" value="KZV14358.1"/>
    <property type="molecule type" value="Genomic_DNA"/>
</dbReference>
<dbReference type="InterPro" id="IPR032675">
    <property type="entry name" value="LRR_dom_sf"/>
</dbReference>
<gene>
    <name evidence="10" type="ORF">F511_43558</name>
</gene>
<evidence type="ECO:0000256" key="4">
    <source>
        <dbReference type="ARBA" id="ARBA00022729"/>
    </source>
</evidence>
<dbReference type="Pfam" id="PF00560">
    <property type="entry name" value="LRR_1"/>
    <property type="match status" value="2"/>
</dbReference>
<proteinExistence type="predicted"/>
<dbReference type="PANTHER" id="PTHR27000">
    <property type="entry name" value="LEUCINE-RICH REPEAT RECEPTOR-LIKE PROTEIN KINASE FAMILY PROTEIN-RELATED"/>
    <property type="match status" value="1"/>
</dbReference>